<protein>
    <submittedName>
        <fullName evidence="2">Flavodoxin</fullName>
    </submittedName>
</protein>
<feature type="domain" description="Flavodoxin-like" evidence="1">
    <location>
        <begin position="4"/>
        <end position="147"/>
    </location>
</feature>
<evidence type="ECO:0000259" key="1">
    <source>
        <dbReference type="PROSITE" id="PS50902"/>
    </source>
</evidence>
<dbReference type="InterPro" id="IPR008254">
    <property type="entry name" value="Flavodoxin/NO_synth"/>
</dbReference>
<sequence>MKTLIIYNSFHHGNTKKIAETMADALEARVLKYDDVDAYNIVDYDLIGFGSGIYYGKPKNEFVEFIDSLPDVKNRKAFVFTTSGKGKDEYNDPLKEKLAEKGFEIIGSFTWKGFDTWGPLKIIGGKNKGRPNDEDLEHARILAKSLKDKV</sequence>
<evidence type="ECO:0000313" key="2">
    <source>
        <dbReference type="EMBL" id="AEG17406.1"/>
    </source>
</evidence>
<organism evidence="2 3">
    <name type="scientific">Methanobacterium paludis (strain DSM 25820 / JCM 18151 / SWAN1)</name>
    <dbReference type="NCBI Taxonomy" id="868131"/>
    <lineage>
        <taxon>Archaea</taxon>
        <taxon>Methanobacteriati</taxon>
        <taxon>Methanobacteriota</taxon>
        <taxon>Methanomada group</taxon>
        <taxon>Methanobacteria</taxon>
        <taxon>Methanobacteriales</taxon>
        <taxon>Methanobacteriaceae</taxon>
        <taxon>Methanobacterium</taxon>
    </lineage>
</organism>
<dbReference type="Gene3D" id="3.40.50.360">
    <property type="match status" value="1"/>
</dbReference>
<evidence type="ECO:0000313" key="3">
    <source>
        <dbReference type="Proteomes" id="UP000009231"/>
    </source>
</evidence>
<proteinExistence type="predicted"/>
<dbReference type="PROSITE" id="PS50902">
    <property type="entry name" value="FLAVODOXIN_LIKE"/>
    <property type="match status" value="1"/>
</dbReference>
<dbReference type="InterPro" id="IPR026816">
    <property type="entry name" value="Flavodoxin_dom"/>
</dbReference>
<accession>F6D343</accession>
<dbReference type="Pfam" id="PF12724">
    <property type="entry name" value="Flavodoxin_5"/>
    <property type="match status" value="1"/>
</dbReference>
<reference evidence="2 3" key="1">
    <citation type="journal article" date="2014" name="Int. J. Syst. Evol. Microbiol.">
        <title>Methanobacterium paludis sp. nov. and a novel strain of Methanobacterium lacus isolated from northern peatlands.</title>
        <authorList>
            <person name="Cadillo-Quiroz H."/>
            <person name="Brauer S.L."/>
            <person name="Goodson N."/>
            <person name="Yavitt J.B."/>
            <person name="Zinder S.H."/>
        </authorList>
    </citation>
    <scope>NUCLEOTIDE SEQUENCE [LARGE SCALE GENOMIC DNA]</scope>
    <source>
        <strain evidence="3">DSM 25820 / JCM 18151 / SWAN1</strain>
    </source>
</reference>
<dbReference type="AlphaFoldDB" id="F6D343"/>
<dbReference type="InterPro" id="IPR029039">
    <property type="entry name" value="Flavoprotein-like_sf"/>
</dbReference>
<dbReference type="eggNOG" id="arCOG00519">
    <property type="taxonomic scope" value="Archaea"/>
</dbReference>
<dbReference type="InterPro" id="IPR052200">
    <property type="entry name" value="Protoporphyrinogen_IX_DH"/>
</dbReference>
<dbReference type="EMBL" id="CP002772">
    <property type="protein sequence ID" value="AEG17406.1"/>
    <property type="molecule type" value="Genomic_DNA"/>
</dbReference>
<dbReference type="GO" id="GO:0070819">
    <property type="term" value="F:menaquinone-dependent protoporphyrinogen oxidase activity"/>
    <property type="evidence" value="ECO:0007669"/>
    <property type="project" value="TreeGrafter"/>
</dbReference>
<keyword evidence="3" id="KW-1185">Reference proteome</keyword>
<dbReference type="GO" id="GO:0006783">
    <property type="term" value="P:heme biosynthetic process"/>
    <property type="evidence" value="ECO:0007669"/>
    <property type="project" value="TreeGrafter"/>
</dbReference>
<dbReference type="HOGENOM" id="CLU_105338_0_0_2"/>
<dbReference type="SUPFAM" id="SSF52218">
    <property type="entry name" value="Flavoproteins"/>
    <property type="match status" value="1"/>
</dbReference>
<dbReference type="STRING" id="868131.MSWAN_0363"/>
<dbReference type="KEGG" id="mew:MSWAN_0363"/>
<dbReference type="PANTHER" id="PTHR38030">
    <property type="entry name" value="PROTOPORPHYRINOGEN IX DEHYDROGENASE [MENAQUINONE]"/>
    <property type="match status" value="1"/>
</dbReference>
<dbReference type="OrthoDB" id="63875at2157"/>
<dbReference type="GeneID" id="10667847"/>
<gene>
    <name evidence="2" type="ordered locus">MSWAN_0363</name>
</gene>
<dbReference type="Proteomes" id="UP000009231">
    <property type="component" value="Chromosome"/>
</dbReference>
<dbReference type="PANTHER" id="PTHR38030:SF2">
    <property type="entry name" value="PROTOPORPHYRINOGEN IX DEHYDROGENASE [QUINONE]"/>
    <property type="match status" value="1"/>
</dbReference>
<dbReference type="RefSeq" id="WP_013824908.1">
    <property type="nucleotide sequence ID" value="NC_015574.1"/>
</dbReference>
<dbReference type="GO" id="GO:0010181">
    <property type="term" value="F:FMN binding"/>
    <property type="evidence" value="ECO:0007669"/>
    <property type="project" value="InterPro"/>
</dbReference>
<name>F6D343_METPW</name>